<name>A0A6A4IXB8_APOLU</name>
<organism evidence="3 4">
    <name type="scientific">Apolygus lucorum</name>
    <name type="common">Small green plant bug</name>
    <name type="synonym">Lygocoris lucorum</name>
    <dbReference type="NCBI Taxonomy" id="248454"/>
    <lineage>
        <taxon>Eukaryota</taxon>
        <taxon>Metazoa</taxon>
        <taxon>Ecdysozoa</taxon>
        <taxon>Arthropoda</taxon>
        <taxon>Hexapoda</taxon>
        <taxon>Insecta</taxon>
        <taxon>Pterygota</taxon>
        <taxon>Neoptera</taxon>
        <taxon>Paraneoptera</taxon>
        <taxon>Hemiptera</taxon>
        <taxon>Heteroptera</taxon>
        <taxon>Panheteroptera</taxon>
        <taxon>Cimicomorpha</taxon>
        <taxon>Miridae</taxon>
        <taxon>Mirini</taxon>
        <taxon>Apolygus</taxon>
    </lineage>
</organism>
<evidence type="ECO:0000256" key="1">
    <source>
        <dbReference type="PROSITE-ProRule" id="PRU00371"/>
    </source>
</evidence>
<evidence type="ECO:0000313" key="3">
    <source>
        <dbReference type="EMBL" id="KAF6203793.1"/>
    </source>
</evidence>
<evidence type="ECO:0000313" key="4">
    <source>
        <dbReference type="Proteomes" id="UP000466442"/>
    </source>
</evidence>
<feature type="compositionally biased region" description="Basic and acidic residues" evidence="2">
    <location>
        <begin position="77"/>
        <end position="92"/>
    </location>
</feature>
<comment type="caution">
    <text evidence="3">The sequence shown here is derived from an EMBL/GenBank/DDBJ whole genome shotgun (WGS) entry which is preliminary data.</text>
</comment>
<evidence type="ECO:0000256" key="2">
    <source>
        <dbReference type="SAM" id="MobiDB-lite"/>
    </source>
</evidence>
<dbReference type="EMBL" id="WIXP02000010">
    <property type="protein sequence ID" value="KAF6203793.1"/>
    <property type="molecule type" value="Genomic_DNA"/>
</dbReference>
<dbReference type="InterPro" id="IPR004210">
    <property type="entry name" value="BESS_motif"/>
</dbReference>
<dbReference type="Pfam" id="PF02944">
    <property type="entry name" value="BESS"/>
    <property type="match status" value="1"/>
</dbReference>
<dbReference type="GO" id="GO:0005634">
    <property type="term" value="C:nucleus"/>
    <property type="evidence" value="ECO:0007669"/>
    <property type="project" value="UniProtKB-SubCell"/>
</dbReference>
<protein>
    <submittedName>
        <fullName evidence="3">Uncharacterized protein</fullName>
    </submittedName>
</protein>
<feature type="region of interest" description="Disordered" evidence="2">
    <location>
        <begin position="156"/>
        <end position="180"/>
    </location>
</feature>
<dbReference type="OrthoDB" id="6620095at2759"/>
<dbReference type="PROSITE" id="PS51031">
    <property type="entry name" value="BESS"/>
    <property type="match status" value="1"/>
</dbReference>
<feature type="region of interest" description="Disordered" evidence="2">
    <location>
        <begin position="45"/>
        <end position="92"/>
    </location>
</feature>
<reference evidence="3" key="1">
    <citation type="journal article" date="2021" name="Mol. Ecol. Resour.">
        <title>Apolygus lucorum genome provides insights into omnivorousness and mesophyll feeding.</title>
        <authorList>
            <person name="Liu Y."/>
            <person name="Liu H."/>
            <person name="Wang H."/>
            <person name="Huang T."/>
            <person name="Liu B."/>
            <person name="Yang B."/>
            <person name="Yin L."/>
            <person name="Li B."/>
            <person name="Zhang Y."/>
            <person name="Zhang S."/>
            <person name="Jiang F."/>
            <person name="Zhang X."/>
            <person name="Ren Y."/>
            <person name="Wang B."/>
            <person name="Wang S."/>
            <person name="Lu Y."/>
            <person name="Wu K."/>
            <person name="Fan W."/>
            <person name="Wang G."/>
        </authorList>
    </citation>
    <scope>NUCLEOTIDE SEQUENCE</scope>
    <source>
        <strain evidence="3">12Hb</strain>
    </source>
</reference>
<dbReference type="GO" id="GO:0003677">
    <property type="term" value="F:DNA binding"/>
    <property type="evidence" value="ECO:0007669"/>
    <property type="project" value="InterPro"/>
</dbReference>
<accession>A0A6A4IXB8</accession>
<dbReference type="AlphaFoldDB" id="A0A6A4IXB8"/>
<comment type="subcellular location">
    <subcellularLocation>
        <location evidence="1">Nucleus</location>
    </subcellularLocation>
</comment>
<keyword evidence="1" id="KW-0539">Nucleus</keyword>
<feature type="compositionally biased region" description="Polar residues" evidence="2">
    <location>
        <begin position="156"/>
        <end position="167"/>
    </location>
</feature>
<keyword evidence="4" id="KW-1185">Reference proteome</keyword>
<sequence length="225" mass="25736">MRNIPATRSGDEGGAQTKPNWKFYDSLCFLRDIFMPSTTYGNVGNNLETFENETGNDEQSPLPTTPPLPRIFSPTDCENKKKGPKSAKSDIGDKMLEMEQRKLDAILSMQQEEPKSDDHHFFLSLLPMIEPLSHIEKLRLRAKIQKVVLDHLEGPQQTNTQHSSSSGYGIHYAPDTSRSRFHPYVAANSRDPRNREARTETHLEPVYEQTGVHPRNDNNVYTRWI</sequence>
<dbReference type="Proteomes" id="UP000466442">
    <property type="component" value="Unassembled WGS sequence"/>
</dbReference>
<gene>
    <name evidence="3" type="ORF">GE061_002128</name>
</gene>
<proteinExistence type="predicted"/>